<dbReference type="InterPro" id="IPR007197">
    <property type="entry name" value="rSAM"/>
</dbReference>
<keyword evidence="3 6" id="KW-0479">Metal-binding</keyword>
<dbReference type="NCBIfam" id="TIGR03700">
    <property type="entry name" value="mena_SCO4494"/>
    <property type="match status" value="1"/>
</dbReference>
<name>A0A7C1ZPA1_DESA2</name>
<dbReference type="EC" id="2.5.1.120" evidence="6"/>
<dbReference type="SFLD" id="SFLDS00029">
    <property type="entry name" value="Radical_SAM"/>
    <property type="match status" value="1"/>
</dbReference>
<evidence type="ECO:0000256" key="8">
    <source>
        <dbReference type="PIRSR" id="PIRSR004762-2"/>
    </source>
</evidence>
<feature type="binding site" evidence="8">
    <location>
        <position position="70"/>
    </location>
    <ligand>
        <name>S-adenosyl-L-methionine</name>
        <dbReference type="ChEBI" id="CHEBI:59789"/>
    </ligand>
</feature>
<keyword evidence="5 6" id="KW-0411">Iron-sulfur</keyword>
<comment type="function">
    <text evidence="6">Radical SAM enzyme that catalyzes the addition of the adenosyl radical to the double bond of 3-[(1-carboxyvinyl)oxy]benzoate, leading to aminodeoxyfutalosine (AFL), a key intermediate in the formation of menaquinone (MK, vitamin K2) from chorismate.</text>
</comment>
<evidence type="ECO:0000256" key="4">
    <source>
        <dbReference type="ARBA" id="ARBA00023004"/>
    </source>
</evidence>
<comment type="caution">
    <text evidence="10">The sequence shown here is derived from an EMBL/GenBank/DDBJ whole genome shotgun (WGS) entry which is preliminary data.</text>
</comment>
<dbReference type="InterPro" id="IPR013785">
    <property type="entry name" value="Aldolase_TIM"/>
</dbReference>
<keyword evidence="6" id="KW-0474">Menaquinone biosynthesis</keyword>
<dbReference type="CDD" id="cd01335">
    <property type="entry name" value="Radical_SAM"/>
    <property type="match status" value="1"/>
</dbReference>
<keyword evidence="1 6" id="KW-0004">4Fe-4S</keyword>
<dbReference type="InterPro" id="IPR034405">
    <property type="entry name" value="F420"/>
</dbReference>
<dbReference type="PANTHER" id="PTHR43076">
    <property type="entry name" value="FO SYNTHASE (COFH)"/>
    <property type="match status" value="1"/>
</dbReference>
<dbReference type="GO" id="GO:0005506">
    <property type="term" value="F:iron ion binding"/>
    <property type="evidence" value="ECO:0007669"/>
    <property type="project" value="UniProtKB-UniRule"/>
</dbReference>
<evidence type="ECO:0000313" key="10">
    <source>
        <dbReference type="EMBL" id="HEC68629.1"/>
    </source>
</evidence>
<dbReference type="NCBIfam" id="TIGR00423">
    <property type="entry name" value="CofH family radical SAM protein"/>
    <property type="match status" value="1"/>
</dbReference>
<dbReference type="GO" id="GO:0044689">
    <property type="term" value="F:7,8-didemethyl-8-hydroxy-5-deazariboflavin synthase activity"/>
    <property type="evidence" value="ECO:0007669"/>
    <property type="project" value="TreeGrafter"/>
</dbReference>
<dbReference type="PIRSF" id="PIRSF004762">
    <property type="entry name" value="CHP00423"/>
    <property type="match status" value="1"/>
</dbReference>
<comment type="pathway">
    <text evidence="6">Quinol/quinone metabolism; menaquinone biosynthesis.</text>
</comment>
<dbReference type="GO" id="GO:0009234">
    <property type="term" value="P:menaquinone biosynthetic process"/>
    <property type="evidence" value="ECO:0007669"/>
    <property type="project" value="UniProtKB-UniRule"/>
</dbReference>
<evidence type="ECO:0000256" key="6">
    <source>
        <dbReference type="HAMAP-Rule" id="MF_00993"/>
    </source>
</evidence>
<dbReference type="SUPFAM" id="SSF102114">
    <property type="entry name" value="Radical SAM enzymes"/>
    <property type="match status" value="1"/>
</dbReference>
<sequence>MESEIEEIAKKIEKGERLSLEQGLRLYDAPLLTIGELAKKVKERLHGKKVYYVYNQHINYSNICKNLCKFCAFGKPKGDPQGFTLTLEEIEQKIKARLDEPIKEIHIVGSVQPDLPFDYYVELIKLVHSLRPEAIIKAYTITEIAHFTEISGKNTEQVLRILKEAGVQVLPGGGAEIFAQRVRQKICPRKISGEKWLNIAQIAHRLGIPTNCTMLFGHIEAKRERLEHLIALREVQDKTGGFICFIPLCFHPQNTKLSHLPGPSGIDILKTIAISRLMLDNIPHIKGYWVMLTPKLAQVALNFGADDLDGTIIEEKITHMAEAQSPQALTRAELESLIRETDYKPIERDTFFREIS</sequence>
<dbReference type="PROSITE" id="PS51918">
    <property type="entry name" value="RADICAL_SAM"/>
    <property type="match status" value="1"/>
</dbReference>
<evidence type="ECO:0000259" key="9">
    <source>
        <dbReference type="PROSITE" id="PS51918"/>
    </source>
</evidence>
<keyword evidence="2 6" id="KW-0949">S-adenosyl-L-methionine</keyword>
<evidence type="ECO:0000256" key="7">
    <source>
        <dbReference type="PIRSR" id="PIRSR004762-1"/>
    </source>
</evidence>
<comment type="catalytic activity">
    <reaction evidence="6">
        <text>3-[(1-carboxyvinyl)-oxy]benzoate + S-adenosyl-L-methionine + H2O = 6-amino-6-deoxyfutalosine + hydrogencarbonate + L-methionine + H(+)</text>
        <dbReference type="Rhea" id="RHEA:33075"/>
        <dbReference type="ChEBI" id="CHEBI:15377"/>
        <dbReference type="ChEBI" id="CHEBI:15378"/>
        <dbReference type="ChEBI" id="CHEBI:17544"/>
        <dbReference type="ChEBI" id="CHEBI:57844"/>
        <dbReference type="ChEBI" id="CHEBI:59789"/>
        <dbReference type="ChEBI" id="CHEBI:64286"/>
        <dbReference type="ChEBI" id="CHEBI:76981"/>
        <dbReference type="EC" id="2.5.1.120"/>
    </reaction>
</comment>
<dbReference type="EMBL" id="DRIH01000272">
    <property type="protein sequence ID" value="HEC68629.1"/>
    <property type="molecule type" value="Genomic_DNA"/>
</dbReference>
<feature type="domain" description="Radical SAM core" evidence="9">
    <location>
        <begin position="50"/>
        <end position="283"/>
    </location>
</feature>
<evidence type="ECO:0000256" key="2">
    <source>
        <dbReference type="ARBA" id="ARBA00022691"/>
    </source>
</evidence>
<evidence type="ECO:0000256" key="1">
    <source>
        <dbReference type="ARBA" id="ARBA00022485"/>
    </source>
</evidence>
<dbReference type="HAMAP" id="MF_00993">
    <property type="entry name" value="MqnE"/>
    <property type="match status" value="1"/>
</dbReference>
<evidence type="ECO:0000256" key="3">
    <source>
        <dbReference type="ARBA" id="ARBA00022723"/>
    </source>
</evidence>
<dbReference type="InterPro" id="IPR020050">
    <property type="entry name" value="FO_synthase_su2"/>
</dbReference>
<comment type="similarity">
    <text evidence="6">Belongs to the radical SAM superfamily. MqnE family.</text>
</comment>
<feature type="binding site" evidence="6 7">
    <location>
        <position position="68"/>
    </location>
    <ligand>
        <name>[4Fe-4S] cluster</name>
        <dbReference type="ChEBI" id="CHEBI:49883"/>
        <note>4Fe-4S-S-AdoMet</note>
    </ligand>
</feature>
<proteinExistence type="inferred from homology"/>
<evidence type="ECO:0000256" key="5">
    <source>
        <dbReference type="ARBA" id="ARBA00023014"/>
    </source>
</evidence>
<dbReference type="SFLD" id="SFLDG01389">
    <property type="entry name" value="menaquinone_synthsis_involved"/>
    <property type="match status" value="1"/>
</dbReference>
<keyword evidence="6" id="KW-0808">Transferase</keyword>
<reference evidence="10" key="1">
    <citation type="journal article" date="2020" name="mSystems">
        <title>Genome- and Community-Level Interaction Insights into Carbon Utilization and Element Cycling Functions of Hydrothermarchaeota in Hydrothermal Sediment.</title>
        <authorList>
            <person name="Zhou Z."/>
            <person name="Liu Y."/>
            <person name="Xu W."/>
            <person name="Pan J."/>
            <person name="Luo Z.H."/>
            <person name="Li M."/>
        </authorList>
    </citation>
    <scope>NUCLEOTIDE SEQUENCE [LARGE SCALE GENOMIC DNA]</scope>
    <source>
        <strain evidence="10">HyVt-389</strain>
    </source>
</reference>
<protein>
    <recommendedName>
        <fullName evidence="6">Aminodeoxyfutalosine synthase</fullName>
        <shortName evidence="6">AFL synthase</shortName>
        <shortName evidence="6">Aminofutalosine synthase</shortName>
        <ecNumber evidence="6">2.5.1.120</ecNumber>
    </recommendedName>
    <alternativeName>
        <fullName evidence="6">Menaquinone biosynthetic enzyme MqnE</fullName>
    </alternativeName>
</protein>
<dbReference type="InterPro" id="IPR045567">
    <property type="entry name" value="CofH/MnqC-like_C"/>
</dbReference>
<dbReference type="UniPathway" id="UPA00079"/>
<feature type="binding site" evidence="8">
    <location>
        <position position="176"/>
    </location>
    <ligand>
        <name>S-adenosyl-L-methionine</name>
        <dbReference type="ChEBI" id="CHEBI:59789"/>
    </ligand>
</feature>
<feature type="binding site" evidence="6 7">
    <location>
        <position position="71"/>
    </location>
    <ligand>
        <name>[4Fe-4S] cluster</name>
        <dbReference type="ChEBI" id="CHEBI:49883"/>
        <note>4Fe-4S-S-AdoMet</note>
    </ligand>
</feature>
<gene>
    <name evidence="6 10" type="primary">mqnE</name>
    <name evidence="10" type="ORF">ENI35_07495</name>
</gene>
<dbReference type="GO" id="GO:0051539">
    <property type="term" value="F:4 iron, 4 sulfur cluster binding"/>
    <property type="evidence" value="ECO:0007669"/>
    <property type="project" value="UniProtKB-KW"/>
</dbReference>
<dbReference type="Gene3D" id="3.20.20.70">
    <property type="entry name" value="Aldolase class I"/>
    <property type="match status" value="1"/>
</dbReference>
<accession>A0A7C1ZPA1</accession>
<dbReference type="AlphaFoldDB" id="A0A7C1ZPA1"/>
<dbReference type="Proteomes" id="UP000885738">
    <property type="component" value="Unassembled WGS sequence"/>
</dbReference>
<feature type="binding site" evidence="6 7">
    <location>
        <position position="64"/>
    </location>
    <ligand>
        <name>[4Fe-4S] cluster</name>
        <dbReference type="ChEBI" id="CHEBI:49883"/>
        <note>4Fe-4S-S-AdoMet</note>
    </ligand>
</feature>
<comment type="cofactor">
    <cofactor evidence="6 7">
        <name>[4Fe-4S] cluster</name>
        <dbReference type="ChEBI" id="CHEBI:49883"/>
    </cofactor>
    <text evidence="6 7">Binds 1 [4Fe-4S] cluster. The cluster is coordinated with 3 cysteines and an exchangeable S-adenosyl-L-methionine.</text>
</comment>
<keyword evidence="4 6" id="KW-0408">Iron</keyword>
<dbReference type="SFLD" id="SFLDG01064">
    <property type="entry name" value="F420__menaquinone_cofactor_bio"/>
    <property type="match status" value="1"/>
</dbReference>
<dbReference type="InterPro" id="IPR006638">
    <property type="entry name" value="Elp3/MiaA/NifB-like_rSAM"/>
</dbReference>
<organism evidence="10">
    <name type="scientific">Desulfofervidus auxilii</name>
    <dbReference type="NCBI Taxonomy" id="1621989"/>
    <lineage>
        <taxon>Bacteria</taxon>
        <taxon>Pseudomonadati</taxon>
        <taxon>Thermodesulfobacteriota</taxon>
        <taxon>Candidatus Desulfofervidia</taxon>
        <taxon>Candidatus Desulfofervidales</taxon>
        <taxon>Candidatus Desulfofervidaceae</taxon>
        <taxon>Candidatus Desulfofervidus</taxon>
    </lineage>
</organism>
<dbReference type="SFLD" id="SFLDF00342">
    <property type="entry name" value="cyclic_dehypoxanthine_futalosi"/>
    <property type="match status" value="1"/>
</dbReference>
<dbReference type="InterPro" id="IPR022432">
    <property type="entry name" value="MqnE"/>
</dbReference>
<dbReference type="InterPro" id="IPR058240">
    <property type="entry name" value="rSAM_sf"/>
</dbReference>
<dbReference type="PANTHER" id="PTHR43076:SF7">
    <property type="entry name" value="AMINODEOXYFUTALOSINE SYNTHASE"/>
    <property type="match status" value="1"/>
</dbReference>
<dbReference type="Pfam" id="PF19288">
    <property type="entry name" value="CofH_C"/>
    <property type="match status" value="1"/>
</dbReference>
<dbReference type="Pfam" id="PF04055">
    <property type="entry name" value="Radical_SAM"/>
    <property type="match status" value="1"/>
</dbReference>
<dbReference type="SFLD" id="SFLDF00343">
    <property type="entry name" value="aminofutalosine_synthase_(mqnE"/>
    <property type="match status" value="1"/>
</dbReference>
<dbReference type="GO" id="GO:0102573">
    <property type="term" value="F:aminodeoxyfutalosine synthase activity"/>
    <property type="evidence" value="ECO:0007669"/>
    <property type="project" value="UniProtKB-EC"/>
</dbReference>
<dbReference type="SMART" id="SM00729">
    <property type="entry name" value="Elp3"/>
    <property type="match status" value="1"/>
</dbReference>